<dbReference type="GO" id="GO:0005886">
    <property type="term" value="C:plasma membrane"/>
    <property type="evidence" value="ECO:0007669"/>
    <property type="project" value="UniProtKB-SubCell"/>
</dbReference>
<evidence type="ECO:0000313" key="4">
    <source>
        <dbReference type="Proteomes" id="UP000245212"/>
    </source>
</evidence>
<dbReference type="InterPro" id="IPR010131">
    <property type="entry name" value="MdtP/NodT-like"/>
</dbReference>
<sequence>MTDDPLPHPTASGRLMPALLALLLAGCTPLVPDTPRPPLPVSNTWPADTGQAAITAAAGQGTALPAWQDYFTDPTLRQLIDIALDSNRDLRIAVLRIEEARAAYGIQRADLYPGVSVGGQGGRARTPGDLNPSGQSVVGGNYEAYVGLNSWEIDLWGRVRSLSDAALAEYLATETTQRAVQLSLITEIAHAWLGLRDLDERAALAHETATSREQSYRIFKRRNDVGAASALDLTQVETLLIQARALSAELEQARAAQAHALTLLLGAPADPALTAPVRWDDALVFPPIRAGLPADLLLRRPDIMAAEQRLSAAQANIGAARAAFLPRISLTGNWGTASAELDGLFDAGSRAWSFLPTISLPIFDGGRLRANLDLAEVRSDIAVAQYEKTIQTAFREVADALSAHQWLAERLAIQREALEVQTRRAHLAQLRYDRGAASYLEVLDAQRDLLTAQQQLAQVRSSLLDSHVTLYAALGGDAATAQPASVTPDTTPTSTVTP</sequence>
<reference evidence="4" key="1">
    <citation type="submission" date="2018-05" db="EMBL/GenBank/DDBJ databases">
        <authorList>
            <person name="Li Y."/>
        </authorList>
    </citation>
    <scope>NUCLEOTIDE SEQUENCE [LARGE SCALE GENOMIC DNA]</scope>
    <source>
        <strain evidence="4">3d-2-2</strain>
    </source>
</reference>
<organism evidence="3 4">
    <name type="scientific">Corticimicrobacter populi</name>
    <dbReference type="NCBI Taxonomy" id="2175229"/>
    <lineage>
        <taxon>Bacteria</taxon>
        <taxon>Pseudomonadati</taxon>
        <taxon>Pseudomonadota</taxon>
        <taxon>Betaproteobacteria</taxon>
        <taxon>Burkholderiales</taxon>
        <taxon>Alcaligenaceae</taxon>
        <taxon>Corticimicrobacter</taxon>
    </lineage>
</organism>
<keyword evidence="2" id="KW-0472">Membrane</keyword>
<comment type="similarity">
    <text evidence="1 2">Belongs to the outer membrane factor (OMF) (TC 1.B.17) family.</text>
</comment>
<dbReference type="PANTHER" id="PTHR30203">
    <property type="entry name" value="OUTER MEMBRANE CATION EFFLUX PROTEIN"/>
    <property type="match status" value="1"/>
</dbReference>
<evidence type="ECO:0000256" key="1">
    <source>
        <dbReference type="ARBA" id="ARBA00007613"/>
    </source>
</evidence>
<keyword evidence="2" id="KW-0564">Palmitate</keyword>
<evidence type="ECO:0000313" key="3">
    <source>
        <dbReference type="EMBL" id="PWF22563.1"/>
    </source>
</evidence>
<keyword evidence="2" id="KW-0812">Transmembrane</keyword>
<dbReference type="EMBL" id="QETA01000004">
    <property type="protein sequence ID" value="PWF22563.1"/>
    <property type="molecule type" value="Genomic_DNA"/>
</dbReference>
<dbReference type="Pfam" id="PF02321">
    <property type="entry name" value="OEP"/>
    <property type="match status" value="2"/>
</dbReference>
<protein>
    <submittedName>
        <fullName evidence="3">RND transporter</fullName>
    </submittedName>
</protein>
<dbReference type="Gene3D" id="1.20.1600.10">
    <property type="entry name" value="Outer membrane efflux proteins (OEP)"/>
    <property type="match status" value="1"/>
</dbReference>
<keyword evidence="2" id="KW-0449">Lipoprotein</keyword>
<dbReference type="Proteomes" id="UP000245212">
    <property type="component" value="Unassembled WGS sequence"/>
</dbReference>
<dbReference type="AlphaFoldDB" id="A0A2V1K2P7"/>
<comment type="caution">
    <text evidence="3">The sequence shown here is derived from an EMBL/GenBank/DDBJ whole genome shotgun (WGS) entry which is preliminary data.</text>
</comment>
<dbReference type="SUPFAM" id="SSF56954">
    <property type="entry name" value="Outer membrane efflux proteins (OEP)"/>
    <property type="match status" value="1"/>
</dbReference>
<dbReference type="InterPro" id="IPR003423">
    <property type="entry name" value="OMP_efflux"/>
</dbReference>
<comment type="subcellular location">
    <subcellularLocation>
        <location evidence="2">Cell membrane</location>
        <topology evidence="2">Lipid-anchor</topology>
    </subcellularLocation>
</comment>
<name>A0A2V1K2P7_9BURK</name>
<evidence type="ECO:0000256" key="2">
    <source>
        <dbReference type="RuleBase" id="RU362097"/>
    </source>
</evidence>
<dbReference type="Gene3D" id="2.20.200.10">
    <property type="entry name" value="Outer membrane efflux proteins (OEP)"/>
    <property type="match status" value="1"/>
</dbReference>
<dbReference type="GO" id="GO:0015562">
    <property type="term" value="F:efflux transmembrane transporter activity"/>
    <property type="evidence" value="ECO:0007669"/>
    <property type="project" value="InterPro"/>
</dbReference>
<dbReference type="PANTHER" id="PTHR30203:SF32">
    <property type="entry name" value="CATION EFFLUX SYSTEM PROTEIN CUSC"/>
    <property type="match status" value="1"/>
</dbReference>
<keyword evidence="4" id="KW-1185">Reference proteome</keyword>
<gene>
    <name evidence="3" type="ORF">DD235_10775</name>
</gene>
<dbReference type="NCBIfam" id="TIGR01845">
    <property type="entry name" value="outer_NodT"/>
    <property type="match status" value="1"/>
</dbReference>
<proteinExistence type="inferred from homology"/>
<keyword evidence="2" id="KW-1134">Transmembrane beta strand</keyword>
<dbReference type="RefSeq" id="WP_109062088.1">
    <property type="nucleotide sequence ID" value="NZ_QETA01000004.1"/>
</dbReference>
<accession>A0A2V1K2P7</accession>